<dbReference type="OrthoDB" id="556614at2"/>
<comment type="subcellular location">
    <subcellularLocation>
        <location evidence="1">Cell envelope</location>
    </subcellularLocation>
</comment>
<evidence type="ECO:0000256" key="2">
    <source>
        <dbReference type="ARBA" id="ARBA00023054"/>
    </source>
</evidence>
<keyword evidence="4" id="KW-0812">Transmembrane</keyword>
<evidence type="ECO:0000256" key="4">
    <source>
        <dbReference type="SAM" id="Phobius"/>
    </source>
</evidence>
<dbReference type="Gene3D" id="2.40.50.100">
    <property type="match status" value="1"/>
</dbReference>
<dbReference type="Gene3D" id="2.40.30.170">
    <property type="match status" value="1"/>
</dbReference>
<dbReference type="InterPro" id="IPR050465">
    <property type="entry name" value="UPF0194_transport"/>
</dbReference>
<keyword evidence="4" id="KW-1133">Transmembrane helix</keyword>
<sequence length="390" mass="42389">MLNNLSKQKNQWMMALVIGATVMMGGTVVYSISQFGGVSQKPTPLVTTSPMKKVTALGRLEPESEVIKLSAPLALDGDRLTKLLVQEGDRVKVGQVVAILDSRDKLQDALKKAQEQVKMAQAKLAQVKAGAKTGEIAAQKATIERLKAQLQGDIATQKAIITRRQSELNIARAEYDRYQILYREGAESALNFDNKRLAFETAQTKLIEAKANRNRTADTLQAEIAEAKATLDKIAEVRPVDVGTAQAEVDDAIASVKQAQTDLEKAYIRSPISGNILKIRTREGEKMSESGIVDLAQTDRMVAVAEVYQSDIVQVKLGQKATVTGQAVTGKLLGSVSQIGLQVDKQNVFSNQPGENLDKRVVEVKIRLSPEDSKKVAGLTNLQVQTAIEL</sequence>
<dbReference type="AlphaFoldDB" id="A0A139XFR3"/>
<keyword evidence="4" id="KW-0472">Membrane</keyword>
<reference evidence="5 6" key="1">
    <citation type="journal article" date="2013" name="Genome Biol. Evol.">
        <title>Genomes of Stigonematalean cyanobacteria (subsection V) and the evolution of oxygenic photosynthesis from prokaryotes to plastids.</title>
        <authorList>
            <person name="Dagan T."/>
            <person name="Roettger M."/>
            <person name="Stucken K."/>
            <person name="Landan G."/>
            <person name="Koch R."/>
            <person name="Major P."/>
            <person name="Gould S.B."/>
            <person name="Goremykin V.V."/>
            <person name="Rippka R."/>
            <person name="Tandeau de Marsac N."/>
            <person name="Gugger M."/>
            <person name="Lockhart P.J."/>
            <person name="Allen J.F."/>
            <person name="Brune I."/>
            <person name="Maus I."/>
            <person name="Puhler A."/>
            <person name="Martin W.F."/>
        </authorList>
    </citation>
    <scope>NUCLEOTIDE SEQUENCE [LARGE SCALE GENOMIC DNA]</scope>
    <source>
        <strain evidence="5 6">PCC 7110</strain>
    </source>
</reference>
<name>A0A139XFR3_9CYAN</name>
<dbReference type="NCBIfam" id="TIGR02971">
    <property type="entry name" value="heterocyst_DevB"/>
    <property type="match status" value="1"/>
</dbReference>
<dbReference type="InterPro" id="IPR014315">
    <property type="entry name" value="ABC_heterocyst_DevB"/>
</dbReference>
<accession>A0A139XFR3</accession>
<dbReference type="Proteomes" id="UP000076925">
    <property type="component" value="Unassembled WGS sequence"/>
</dbReference>
<dbReference type="PANTHER" id="PTHR32347:SF27">
    <property type="entry name" value="RND EFFLUX PUMP MEMBRANE FUSION PROTEIN BARREL-SANDWICH DOMAIN-CONTAINING PROTEIN"/>
    <property type="match status" value="1"/>
</dbReference>
<feature type="coiled-coil region" evidence="3">
    <location>
        <begin position="210"/>
        <end position="237"/>
    </location>
</feature>
<evidence type="ECO:0000313" key="6">
    <source>
        <dbReference type="Proteomes" id="UP000076925"/>
    </source>
</evidence>
<dbReference type="GO" id="GO:0030313">
    <property type="term" value="C:cell envelope"/>
    <property type="evidence" value="ECO:0007669"/>
    <property type="project" value="UniProtKB-SubCell"/>
</dbReference>
<proteinExistence type="predicted"/>
<organism evidence="5 6">
    <name type="scientific">Scytonema hofmannii PCC 7110</name>
    <dbReference type="NCBI Taxonomy" id="128403"/>
    <lineage>
        <taxon>Bacteria</taxon>
        <taxon>Bacillati</taxon>
        <taxon>Cyanobacteriota</taxon>
        <taxon>Cyanophyceae</taxon>
        <taxon>Nostocales</taxon>
        <taxon>Scytonemataceae</taxon>
        <taxon>Scytonema</taxon>
    </lineage>
</organism>
<evidence type="ECO:0000256" key="3">
    <source>
        <dbReference type="SAM" id="Coils"/>
    </source>
</evidence>
<feature type="coiled-coil region" evidence="3">
    <location>
        <begin position="96"/>
        <end position="130"/>
    </location>
</feature>
<dbReference type="EMBL" id="ANNX02000013">
    <property type="protein sequence ID" value="KYC43528.1"/>
    <property type="molecule type" value="Genomic_DNA"/>
</dbReference>
<dbReference type="RefSeq" id="WP_017744009.1">
    <property type="nucleotide sequence ID" value="NZ_KQ976354.1"/>
</dbReference>
<gene>
    <name evidence="5" type="ORF">WA1_10730</name>
</gene>
<dbReference type="PANTHER" id="PTHR32347">
    <property type="entry name" value="EFFLUX SYSTEM COMPONENT YKNX-RELATED"/>
    <property type="match status" value="1"/>
</dbReference>
<evidence type="ECO:0000256" key="1">
    <source>
        <dbReference type="ARBA" id="ARBA00004196"/>
    </source>
</evidence>
<keyword evidence="6" id="KW-1185">Reference proteome</keyword>
<comment type="caution">
    <text evidence="5">The sequence shown here is derived from an EMBL/GenBank/DDBJ whole genome shotgun (WGS) entry which is preliminary data.</text>
</comment>
<dbReference type="SUPFAM" id="SSF111369">
    <property type="entry name" value="HlyD-like secretion proteins"/>
    <property type="match status" value="1"/>
</dbReference>
<keyword evidence="2 3" id="KW-0175">Coiled coil</keyword>
<evidence type="ECO:0000313" key="5">
    <source>
        <dbReference type="EMBL" id="KYC43528.1"/>
    </source>
</evidence>
<feature type="transmembrane region" description="Helical" evidence="4">
    <location>
        <begin position="12"/>
        <end position="32"/>
    </location>
</feature>
<protein>
    <submittedName>
        <fullName evidence="5">ABC transporter permease</fullName>
    </submittedName>
</protein>
<dbReference type="STRING" id="128403.WA1_10730"/>